<keyword evidence="7 9" id="KW-1133">Transmembrane helix</keyword>
<dbReference type="GO" id="GO:0015031">
    <property type="term" value="P:protein transport"/>
    <property type="evidence" value="ECO:0007669"/>
    <property type="project" value="UniProtKB-KW"/>
</dbReference>
<dbReference type="PANTHER" id="PTHR22601">
    <property type="entry name" value="ISP4 LIKE PROTEIN"/>
    <property type="match status" value="1"/>
</dbReference>
<accession>A0A2T0FH42</accession>
<evidence type="ECO:0000256" key="1">
    <source>
        <dbReference type="ARBA" id="ARBA00004141"/>
    </source>
</evidence>
<feature type="transmembrane region" description="Helical" evidence="9">
    <location>
        <begin position="595"/>
        <end position="614"/>
    </location>
</feature>
<dbReference type="GO" id="GO:0035673">
    <property type="term" value="F:oligopeptide transmembrane transporter activity"/>
    <property type="evidence" value="ECO:0007669"/>
    <property type="project" value="InterPro"/>
</dbReference>
<feature type="transmembrane region" description="Helical" evidence="9">
    <location>
        <begin position="382"/>
        <end position="405"/>
    </location>
</feature>
<keyword evidence="11" id="KW-1185">Reference proteome</keyword>
<keyword evidence="6" id="KW-0653">Protein transport</keyword>
<evidence type="ECO:0000256" key="2">
    <source>
        <dbReference type="ARBA" id="ARBA00008807"/>
    </source>
</evidence>
<comment type="subcellular location">
    <subcellularLocation>
        <location evidence="1">Membrane</location>
        <topology evidence="1">Multi-pass membrane protein</topology>
    </subcellularLocation>
</comment>
<dbReference type="InterPro" id="IPR004648">
    <property type="entry name" value="Oligpept_transpt"/>
</dbReference>
<comment type="similarity">
    <text evidence="2">Belongs to the oligopeptide OPT transporter family.</text>
</comment>
<evidence type="ECO:0000256" key="6">
    <source>
        <dbReference type="ARBA" id="ARBA00022927"/>
    </source>
</evidence>
<dbReference type="Proteomes" id="UP000238350">
    <property type="component" value="Unassembled WGS sequence"/>
</dbReference>
<feature type="transmembrane region" description="Helical" evidence="9">
    <location>
        <begin position="782"/>
        <end position="804"/>
    </location>
</feature>
<evidence type="ECO:0000256" key="3">
    <source>
        <dbReference type="ARBA" id="ARBA00022448"/>
    </source>
</evidence>
<gene>
    <name evidence="10" type="ORF">B9G98_01938</name>
</gene>
<feature type="transmembrane region" description="Helical" evidence="9">
    <location>
        <begin position="745"/>
        <end position="762"/>
    </location>
</feature>
<evidence type="ECO:0000256" key="5">
    <source>
        <dbReference type="ARBA" id="ARBA00022856"/>
    </source>
</evidence>
<dbReference type="GeneID" id="36515686"/>
<keyword evidence="8 9" id="KW-0472">Membrane</keyword>
<evidence type="ECO:0000256" key="9">
    <source>
        <dbReference type="SAM" id="Phobius"/>
    </source>
</evidence>
<feature type="transmembrane region" description="Helical" evidence="9">
    <location>
        <begin position="208"/>
        <end position="229"/>
    </location>
</feature>
<evidence type="ECO:0000256" key="7">
    <source>
        <dbReference type="ARBA" id="ARBA00022989"/>
    </source>
</evidence>
<reference evidence="10 11" key="1">
    <citation type="submission" date="2017-04" db="EMBL/GenBank/DDBJ databases">
        <title>Genome sequencing of [Candida] sorbophila.</title>
        <authorList>
            <person name="Ahn J.O."/>
        </authorList>
    </citation>
    <scope>NUCLEOTIDE SEQUENCE [LARGE SCALE GENOMIC DNA]</scope>
    <source>
        <strain evidence="10 11">DS02</strain>
    </source>
</reference>
<protein>
    <submittedName>
        <fullName evidence="10">Oligopeptide transporter 2</fullName>
    </submittedName>
</protein>
<feature type="transmembrane region" description="Helical" evidence="9">
    <location>
        <begin position="290"/>
        <end position="310"/>
    </location>
</feature>
<dbReference type="RefSeq" id="XP_024664263.1">
    <property type="nucleotide sequence ID" value="XM_024808495.1"/>
</dbReference>
<feature type="transmembrane region" description="Helical" evidence="9">
    <location>
        <begin position="497"/>
        <end position="518"/>
    </location>
</feature>
<feature type="transmembrane region" description="Helical" evidence="9">
    <location>
        <begin position="183"/>
        <end position="201"/>
    </location>
</feature>
<dbReference type="EMBL" id="NDIQ01000021">
    <property type="protein sequence ID" value="PRT54318.1"/>
    <property type="molecule type" value="Genomic_DNA"/>
</dbReference>
<evidence type="ECO:0000313" key="10">
    <source>
        <dbReference type="EMBL" id="PRT54318.1"/>
    </source>
</evidence>
<dbReference type="Pfam" id="PF03169">
    <property type="entry name" value="OPT"/>
    <property type="match status" value="1"/>
</dbReference>
<keyword evidence="5" id="KW-0571">Peptide transport</keyword>
<feature type="transmembrane region" description="Helical" evidence="9">
    <location>
        <begin position="565"/>
        <end position="583"/>
    </location>
</feature>
<keyword evidence="3" id="KW-0813">Transport</keyword>
<dbReference type="NCBIfam" id="TIGR00727">
    <property type="entry name" value="ISP4_OPT"/>
    <property type="match status" value="1"/>
</dbReference>
<keyword evidence="4 9" id="KW-0812">Transmembrane</keyword>
<evidence type="ECO:0000313" key="11">
    <source>
        <dbReference type="Proteomes" id="UP000238350"/>
    </source>
</evidence>
<name>A0A2T0FH42_9ASCO</name>
<feature type="transmembrane region" description="Helical" evidence="9">
    <location>
        <begin position="426"/>
        <end position="449"/>
    </location>
</feature>
<dbReference type="GO" id="GO:0016020">
    <property type="term" value="C:membrane"/>
    <property type="evidence" value="ECO:0007669"/>
    <property type="project" value="UniProtKB-SubCell"/>
</dbReference>
<evidence type="ECO:0000256" key="8">
    <source>
        <dbReference type="ARBA" id="ARBA00023136"/>
    </source>
</evidence>
<evidence type="ECO:0000256" key="4">
    <source>
        <dbReference type="ARBA" id="ARBA00022692"/>
    </source>
</evidence>
<feature type="transmembrane region" description="Helical" evidence="9">
    <location>
        <begin position="825"/>
        <end position="846"/>
    </location>
</feature>
<dbReference type="InterPro" id="IPR004813">
    <property type="entry name" value="OPT"/>
</dbReference>
<dbReference type="AlphaFoldDB" id="A0A2T0FH42"/>
<proteinExistence type="inferred from homology"/>
<sequence>MEKEIRDLHLTSYVTPSGFQDATEQDYKHGESQQEKEAELLEAMANTSIKGDTKFSEHIETKSLDSDELSAVANKMAEFGLPETDVQFMYNKISEMTVDQAREILLDTLEKHRDDRNLPDSTRQLAESLLNDEDVAPRVTEYDREFAMKAHAALIYYHSPYPEVRAVTDPYDNEDELCETPRAYVLGFIWVIIGSGVNQFFEPRNPQFSIPASLFQLLILPCGWVWAYIMPDWGFKVWNHEFRWNPGPWTPKEQVLVTLMFNVTAQLAYINSQIFVQKMPFYYGNKWVDAGYQITLLLSTQFMGFALAGLMRSILVYPAHNLWMANFPTLALNRSLMTPDTGGSVHGWKIPRYSFFGIVFGCTFLYQWLPSYLMQFLSTFNWMTWIAPSNFNLAAITGSASGLGVNPISTFDWTIMQISTPLITPFFSQTTQLVGALLAGCVLIPAVYYSNMYYTGYLPINDNHIYDNTGKRYNVSLILSGNSLFDAKKYEKYSPPYWSAANLIVYGSFFAAYTCIFVRSLLYDWRPMVEGFKEVYDMFMFRGKGIKGFNDAQSRMMHKYPETPFYWYVAVLLTSIALGIVSIKCWPTETPVWGIFFALGLGVLFLVPIGFLYAQTNAMFSLNVLTELIAGYALPGRGIALMIIKAFGLNINLQAIYFLQDLKLGHYAKIPPRATFRAQITSSFLASFVVLGVVNWQISNIEGICTQAVAHSSRFTCPNETTYFAASVLWGVIGPKRVFDSLYPVLKWCFLIGAGVPIPFWLLDRYVPAARRYVRYMDPNLIIFGMLQYFAPYNLAMIVPSWYMSLIFMRIIRTRYLAWFEKYNYILSAALTAGSALSLIIIFFSVQYHPKELSWWGNDVPYAGVDGDGSSGWLPIPERGYFGPGPGEYKV</sequence>
<dbReference type="NCBIfam" id="TIGR00728">
    <property type="entry name" value="OPT_sfam"/>
    <property type="match status" value="1"/>
</dbReference>
<organism evidence="10 11">
    <name type="scientific">Wickerhamiella sorbophila</name>
    <dbReference type="NCBI Taxonomy" id="45607"/>
    <lineage>
        <taxon>Eukaryota</taxon>
        <taxon>Fungi</taxon>
        <taxon>Dikarya</taxon>
        <taxon>Ascomycota</taxon>
        <taxon>Saccharomycotina</taxon>
        <taxon>Dipodascomycetes</taxon>
        <taxon>Dipodascales</taxon>
        <taxon>Trichomonascaceae</taxon>
        <taxon>Wickerhamiella</taxon>
    </lineage>
</organism>
<comment type="caution">
    <text evidence="10">The sequence shown here is derived from an EMBL/GenBank/DDBJ whole genome shotgun (WGS) entry which is preliminary data.</text>
</comment>
<dbReference type="OrthoDB" id="9986677at2759"/>
<feature type="transmembrane region" description="Helical" evidence="9">
    <location>
        <begin position="353"/>
        <end position="370"/>
    </location>
</feature>